<evidence type="ECO:0000256" key="2">
    <source>
        <dbReference type="ARBA" id="ARBA00007815"/>
    </source>
</evidence>
<evidence type="ECO:0000259" key="6">
    <source>
        <dbReference type="Pfam" id="PF08784"/>
    </source>
</evidence>
<dbReference type="CDD" id="cd04478">
    <property type="entry name" value="RPA2_DBD_D"/>
    <property type="match status" value="1"/>
</dbReference>
<dbReference type="SUPFAM" id="SSF46785">
    <property type="entry name" value="Winged helix' DNA-binding domain"/>
    <property type="match status" value="1"/>
</dbReference>
<dbReference type="GO" id="GO:0000781">
    <property type="term" value="C:chromosome, telomeric region"/>
    <property type="evidence" value="ECO:0007669"/>
    <property type="project" value="TreeGrafter"/>
</dbReference>
<dbReference type="PANTHER" id="PTHR13989:SF16">
    <property type="entry name" value="REPLICATION PROTEIN A2"/>
    <property type="match status" value="1"/>
</dbReference>
<dbReference type="Pfam" id="PF08784">
    <property type="entry name" value="RPA_C"/>
    <property type="match status" value="1"/>
</dbReference>
<evidence type="ECO:0000256" key="1">
    <source>
        <dbReference type="ARBA" id="ARBA00004123"/>
    </source>
</evidence>
<evidence type="ECO:0000256" key="5">
    <source>
        <dbReference type="ARBA" id="ARBA00023242"/>
    </source>
</evidence>
<dbReference type="EMBL" id="GANO01002917">
    <property type="protein sequence ID" value="JAB56954.1"/>
    <property type="molecule type" value="mRNA"/>
</dbReference>
<dbReference type="Gene3D" id="2.40.50.140">
    <property type="entry name" value="Nucleic acid-binding proteins"/>
    <property type="match status" value="1"/>
</dbReference>
<evidence type="ECO:0000256" key="4">
    <source>
        <dbReference type="ARBA" id="ARBA00023125"/>
    </source>
</evidence>
<dbReference type="GO" id="GO:0000724">
    <property type="term" value="P:double-strand break repair via homologous recombination"/>
    <property type="evidence" value="ECO:0007669"/>
    <property type="project" value="TreeGrafter"/>
</dbReference>
<dbReference type="AlphaFoldDB" id="U5EWK3"/>
<dbReference type="GO" id="GO:0006260">
    <property type="term" value="P:DNA replication"/>
    <property type="evidence" value="ECO:0007669"/>
    <property type="project" value="UniProtKB-KW"/>
</dbReference>
<dbReference type="FunFam" id="1.10.10.10:FF:000168">
    <property type="entry name" value="Replication protein A 32 kDa subunit"/>
    <property type="match status" value="1"/>
</dbReference>
<evidence type="ECO:0000313" key="7">
    <source>
        <dbReference type="EMBL" id="JAB56954.1"/>
    </source>
</evidence>
<keyword evidence="3" id="KW-0235">DNA replication</keyword>
<dbReference type="SUPFAM" id="SSF50249">
    <property type="entry name" value="Nucleic acid-binding proteins"/>
    <property type="match status" value="1"/>
</dbReference>
<accession>U5EWK3</accession>
<dbReference type="InterPro" id="IPR012340">
    <property type="entry name" value="NA-bd_OB-fold"/>
</dbReference>
<reference evidence="7" key="1">
    <citation type="journal article" date="2014" name="Insect Biochem. Mol. Biol.">
        <title>An insight into the sialome of the frog biting fly, Corethrella appendiculata.</title>
        <authorList>
            <person name="Ribeiro J.M.C."/>
            <person name="Chagas A.C."/>
            <person name="Pham V.M."/>
            <person name="Lounibos L.P."/>
            <person name="Calvo E."/>
        </authorList>
    </citation>
    <scope>NUCLEOTIDE SEQUENCE</scope>
    <source>
        <tissue evidence="7">Salivary glands</tissue>
    </source>
</reference>
<dbReference type="GO" id="GO:0003697">
    <property type="term" value="F:single-stranded DNA binding"/>
    <property type="evidence" value="ECO:0007669"/>
    <property type="project" value="TreeGrafter"/>
</dbReference>
<keyword evidence="4" id="KW-0238">DNA-binding</keyword>
<dbReference type="Gene3D" id="1.10.10.10">
    <property type="entry name" value="Winged helix-like DNA-binding domain superfamily/Winged helix DNA-binding domain"/>
    <property type="match status" value="1"/>
</dbReference>
<dbReference type="InterPro" id="IPR036388">
    <property type="entry name" value="WH-like_DNA-bd_sf"/>
</dbReference>
<dbReference type="InterPro" id="IPR036390">
    <property type="entry name" value="WH_DNA-bd_sf"/>
</dbReference>
<sequence>MNDSFGGGFNTTTTGQSENKTEGVLPMLIKQILDTSEDGVQLFGFKYSMITVVAIVRGIDHSATKIKYTLEDHTGVIDSNYWLEEGDSLNTPTVSANAYVRVIGSFRITGGIKSIMIFKIERVRSPNEVTTHLLEVMNARYKAEEYSKRIGGETAATTTSDKPQSVSTSGFMETPANSFGLTGKDLLVFNAIKATSNTDIGINRKDLLKKFPQITENELQKITEFMTTEGHIYTTIDSDHFLCID</sequence>
<protein>
    <submittedName>
        <fullName evidence="7">Putative replication protein a2</fullName>
    </submittedName>
</protein>
<organism evidence="7">
    <name type="scientific">Corethrella appendiculata</name>
    <dbReference type="NCBI Taxonomy" id="1370023"/>
    <lineage>
        <taxon>Eukaryota</taxon>
        <taxon>Metazoa</taxon>
        <taxon>Ecdysozoa</taxon>
        <taxon>Arthropoda</taxon>
        <taxon>Hexapoda</taxon>
        <taxon>Insecta</taxon>
        <taxon>Pterygota</taxon>
        <taxon>Neoptera</taxon>
        <taxon>Endopterygota</taxon>
        <taxon>Diptera</taxon>
        <taxon>Nematocera</taxon>
        <taxon>Culicoidea</taxon>
        <taxon>Chaoboridae</taxon>
        <taxon>Corethrella</taxon>
    </lineage>
</organism>
<comment type="similarity">
    <text evidence="2">Belongs to the replication factor A protein 2 family.</text>
</comment>
<comment type="subcellular location">
    <subcellularLocation>
        <location evidence="1">Nucleus</location>
    </subcellularLocation>
</comment>
<dbReference type="InterPro" id="IPR040260">
    <property type="entry name" value="RFA2-like"/>
</dbReference>
<dbReference type="InterPro" id="IPR014892">
    <property type="entry name" value="RPA_C"/>
</dbReference>
<dbReference type="GO" id="GO:0006289">
    <property type="term" value="P:nucleotide-excision repair"/>
    <property type="evidence" value="ECO:0007669"/>
    <property type="project" value="TreeGrafter"/>
</dbReference>
<feature type="domain" description="Replication protein A C-terminal" evidence="6">
    <location>
        <begin position="154"/>
        <end position="238"/>
    </location>
</feature>
<dbReference type="InterPro" id="IPR014646">
    <property type="entry name" value="Rfa2/RPA32"/>
</dbReference>
<evidence type="ECO:0000256" key="3">
    <source>
        <dbReference type="ARBA" id="ARBA00022705"/>
    </source>
</evidence>
<keyword evidence="5" id="KW-0539">Nucleus</keyword>
<dbReference type="GO" id="GO:0005662">
    <property type="term" value="C:DNA replication factor A complex"/>
    <property type="evidence" value="ECO:0007669"/>
    <property type="project" value="TreeGrafter"/>
</dbReference>
<name>U5EWK3_9DIPT</name>
<dbReference type="PIRSF" id="PIRSF036949">
    <property type="entry name" value="RPA32"/>
    <property type="match status" value="1"/>
</dbReference>
<dbReference type="PANTHER" id="PTHR13989">
    <property type="entry name" value="REPLICATION PROTEIN A-RELATED"/>
    <property type="match status" value="1"/>
</dbReference>
<dbReference type="GO" id="GO:0035861">
    <property type="term" value="C:site of double-strand break"/>
    <property type="evidence" value="ECO:0007669"/>
    <property type="project" value="TreeGrafter"/>
</dbReference>
<proteinExistence type="evidence at transcript level"/>